<comment type="caution">
    <text evidence="7">The sequence shown here is derived from an EMBL/GenBank/DDBJ whole genome shotgun (WGS) entry which is preliminary data.</text>
</comment>
<reference evidence="7" key="1">
    <citation type="submission" date="2020-12" db="EMBL/GenBank/DDBJ databases">
        <title>Antrihabitans popcorni sp. nov. and Antrihabitans auranticaus sp. nov., isolated from a larva cave.</title>
        <authorList>
            <person name="Lee S.D."/>
            <person name="Kim I.S."/>
        </authorList>
    </citation>
    <scope>NUCLEOTIDE SEQUENCE</scope>
    <source>
        <strain evidence="7">YC3-6</strain>
    </source>
</reference>
<dbReference type="CDD" id="cd06558">
    <property type="entry name" value="crotonase-like"/>
    <property type="match status" value="1"/>
</dbReference>
<keyword evidence="3" id="KW-0443">Lipid metabolism</keyword>
<dbReference type="RefSeq" id="WP_199706632.1">
    <property type="nucleotide sequence ID" value="NZ_JAEMNV010000008.1"/>
</dbReference>
<name>A0A934NUL5_9NOCA</name>
<keyword evidence="8" id="KW-1185">Reference proteome</keyword>
<evidence type="ECO:0000256" key="5">
    <source>
        <dbReference type="ARBA" id="ARBA00023717"/>
    </source>
</evidence>
<dbReference type="InterPro" id="IPR029045">
    <property type="entry name" value="ClpP/crotonase-like_dom_sf"/>
</dbReference>
<evidence type="ECO:0000313" key="8">
    <source>
        <dbReference type="Proteomes" id="UP000655868"/>
    </source>
</evidence>
<dbReference type="PROSITE" id="PS00166">
    <property type="entry name" value="ENOYL_COA_HYDRATASE"/>
    <property type="match status" value="1"/>
</dbReference>
<dbReference type="Pfam" id="PF00378">
    <property type="entry name" value="ECH_1"/>
    <property type="match status" value="1"/>
</dbReference>
<keyword evidence="3" id="KW-0276">Fatty acid metabolism</keyword>
<dbReference type="GO" id="GO:0016853">
    <property type="term" value="F:isomerase activity"/>
    <property type="evidence" value="ECO:0007669"/>
    <property type="project" value="InterPro"/>
</dbReference>
<comment type="catalytic activity">
    <reaction evidence="4">
        <text>a (3S)-3-hydroxyacyl-CoA = a (2E)-enoyl-CoA + H2O</text>
        <dbReference type="Rhea" id="RHEA:16105"/>
        <dbReference type="ChEBI" id="CHEBI:15377"/>
        <dbReference type="ChEBI" id="CHEBI:57318"/>
        <dbReference type="ChEBI" id="CHEBI:58856"/>
        <dbReference type="EC" id="4.2.1.17"/>
    </reaction>
</comment>
<comment type="function">
    <text evidence="1">Could possibly oxidize fatty acids using specific components.</text>
</comment>
<dbReference type="GO" id="GO:0006631">
    <property type="term" value="P:fatty acid metabolic process"/>
    <property type="evidence" value="ECO:0007669"/>
    <property type="project" value="UniProtKB-KW"/>
</dbReference>
<comment type="similarity">
    <text evidence="2 6">Belongs to the enoyl-CoA hydratase/isomerase family.</text>
</comment>
<proteinExistence type="inferred from homology"/>
<organism evidence="7 8">
    <name type="scientific">Antrihabitans stalagmiti</name>
    <dbReference type="NCBI Taxonomy" id="2799499"/>
    <lineage>
        <taxon>Bacteria</taxon>
        <taxon>Bacillati</taxon>
        <taxon>Actinomycetota</taxon>
        <taxon>Actinomycetes</taxon>
        <taxon>Mycobacteriales</taxon>
        <taxon>Nocardiaceae</taxon>
        <taxon>Antrihabitans</taxon>
    </lineage>
</organism>
<dbReference type="PANTHER" id="PTHR43149">
    <property type="entry name" value="ENOYL-COA HYDRATASE"/>
    <property type="match status" value="1"/>
</dbReference>
<dbReference type="SUPFAM" id="SSF52096">
    <property type="entry name" value="ClpP/crotonase"/>
    <property type="match status" value="1"/>
</dbReference>
<dbReference type="AlphaFoldDB" id="A0A934NUL5"/>
<dbReference type="InterPro" id="IPR045002">
    <property type="entry name" value="Ech1-like"/>
</dbReference>
<evidence type="ECO:0000256" key="3">
    <source>
        <dbReference type="ARBA" id="ARBA00022832"/>
    </source>
</evidence>
<dbReference type="NCBIfam" id="NF005699">
    <property type="entry name" value="PRK07509.1"/>
    <property type="match status" value="1"/>
</dbReference>
<sequence>MSERISLDVVDGIAYATLNRADKLNSLDFPMFEALTSVPEQIAKDRSIRAVILQGDGKAFCSGLDFAAVGKDQIAQVRGFAKLPVQTTNLFQKACWAWRELPVPVLAVLHGYCFGGGLQLALAADFRFTTPDCELSVMEAKWGLIPDMTGSVTLRELVPIDVAKRLTMTAEVFDGVKAKELGLVTEVSADPLAAAKALADQIATRSPDSVAYTKRLFHDTWTSSPRSAFWTESQLQLRLILGKNHKIARAAGKAKEIPKWIARSV</sequence>
<comment type="catalytic activity">
    <reaction evidence="5">
        <text>a 4-saturated-(3S)-3-hydroxyacyl-CoA = a (3E)-enoyl-CoA + H2O</text>
        <dbReference type="Rhea" id="RHEA:20724"/>
        <dbReference type="ChEBI" id="CHEBI:15377"/>
        <dbReference type="ChEBI" id="CHEBI:58521"/>
        <dbReference type="ChEBI" id="CHEBI:137480"/>
        <dbReference type="EC" id="4.2.1.17"/>
    </reaction>
</comment>
<dbReference type="Gene3D" id="3.90.226.10">
    <property type="entry name" value="2-enoyl-CoA Hydratase, Chain A, domain 1"/>
    <property type="match status" value="1"/>
</dbReference>
<evidence type="ECO:0000256" key="1">
    <source>
        <dbReference type="ARBA" id="ARBA00002994"/>
    </source>
</evidence>
<dbReference type="EMBL" id="JAEMNV010000008">
    <property type="protein sequence ID" value="MBJ8341584.1"/>
    <property type="molecule type" value="Genomic_DNA"/>
</dbReference>
<protein>
    <submittedName>
        <fullName evidence="7">Crotonase/enoyl-CoA hydratase family protein</fullName>
    </submittedName>
</protein>
<dbReference type="InterPro" id="IPR001753">
    <property type="entry name" value="Enoyl-CoA_hydra/iso"/>
</dbReference>
<dbReference type="GO" id="GO:0004300">
    <property type="term" value="F:enoyl-CoA hydratase activity"/>
    <property type="evidence" value="ECO:0007669"/>
    <property type="project" value="UniProtKB-EC"/>
</dbReference>
<dbReference type="PANTHER" id="PTHR43149:SF1">
    <property type="entry name" value="DELTA(3,5)-DELTA(2,4)-DIENOYL-COA ISOMERASE, MITOCHONDRIAL"/>
    <property type="match status" value="1"/>
</dbReference>
<evidence type="ECO:0000256" key="4">
    <source>
        <dbReference type="ARBA" id="ARBA00023709"/>
    </source>
</evidence>
<gene>
    <name evidence="7" type="ORF">JGU71_22100</name>
</gene>
<evidence type="ECO:0000256" key="6">
    <source>
        <dbReference type="RuleBase" id="RU003707"/>
    </source>
</evidence>
<dbReference type="InterPro" id="IPR018376">
    <property type="entry name" value="Enoyl-CoA_hyd/isom_CS"/>
</dbReference>
<evidence type="ECO:0000256" key="2">
    <source>
        <dbReference type="ARBA" id="ARBA00005254"/>
    </source>
</evidence>
<evidence type="ECO:0000313" key="7">
    <source>
        <dbReference type="EMBL" id="MBJ8341584.1"/>
    </source>
</evidence>
<dbReference type="Proteomes" id="UP000655868">
    <property type="component" value="Unassembled WGS sequence"/>
</dbReference>
<accession>A0A934NUL5</accession>